<dbReference type="InterPro" id="IPR026906">
    <property type="entry name" value="LRR_5"/>
</dbReference>
<protein>
    <recommendedName>
        <fullName evidence="11">LRRCT domain-containing protein</fullName>
    </recommendedName>
</protein>
<dbReference type="InterPro" id="IPR003591">
    <property type="entry name" value="Leu-rich_rpt_typical-subtyp"/>
</dbReference>
<feature type="chain" id="PRO_5040299084" description="LRRCT domain-containing protein" evidence="10">
    <location>
        <begin position="21"/>
        <end position="543"/>
    </location>
</feature>
<feature type="transmembrane region" description="Helical" evidence="9">
    <location>
        <begin position="431"/>
        <end position="450"/>
    </location>
</feature>
<keyword evidence="3" id="KW-0433">Leucine-rich repeat</keyword>
<sequence>MERIIIKSLVLLTLTNWAIGLALCPAGCSCEDERLLVRCQEGNNLDILPITLNPATERLIIKFNSIRIIDSSIQFYSELRLLDLSNNQIYLTEDKVFIYQNKLLQLHLNNNKISDINNNTFKGLVRLETLNLRGNYIMELRNGVLATTPNIEYLNLGQNRIATIEPEAFDGLKNLKSLYLDDNILTSIPNFAFKNIPYLAELFIGMNSLNSLENDAFRNLINLAALDIHGSLLTNITHAAFYRLKNLKSLDISDNSLTKIPTAALSSLQRLESLKIGQNDFEVIGEGSFFGLSFLRKIDISGNKVLKRIQPGAFAANPNLETITISSNKLLIDIHDGVFSDLPNIKNVDLQNNAFVTIREQLLPWRSLKSFELADNPISCDCELKWLHTILIEDIKSNYDIICKSPVQFYEQRLQDIPNEALGCSNGRSPIVTYIIFILMIAVATTIGVYKNRHFFRHKFQRKSQFINNDADCSFEQHHIYEEISVKHNDNMSNLMHYNNTVNSNIYSFGCPYPLQQAVTQPPIYLPTGLYDERKIIPLYTTH</sequence>
<keyword evidence="4 9" id="KW-0812">Transmembrane</keyword>
<reference evidence="12" key="1">
    <citation type="submission" date="2022-01" db="EMBL/GenBank/DDBJ databases">
        <authorList>
            <person name="King R."/>
        </authorList>
    </citation>
    <scope>NUCLEOTIDE SEQUENCE</scope>
</reference>
<evidence type="ECO:0000256" key="2">
    <source>
        <dbReference type="ARBA" id="ARBA00022475"/>
    </source>
</evidence>
<dbReference type="OrthoDB" id="1055097at2759"/>
<evidence type="ECO:0000256" key="3">
    <source>
        <dbReference type="ARBA" id="ARBA00022614"/>
    </source>
</evidence>
<keyword evidence="7 9" id="KW-1133">Transmembrane helix</keyword>
<dbReference type="SMART" id="SM00369">
    <property type="entry name" value="LRR_TYP"/>
    <property type="match status" value="10"/>
</dbReference>
<evidence type="ECO:0000256" key="8">
    <source>
        <dbReference type="ARBA" id="ARBA00023136"/>
    </source>
</evidence>
<dbReference type="FunFam" id="3.80.10.10:FF:000611">
    <property type="entry name" value="Capricious, isoform E"/>
    <property type="match status" value="1"/>
</dbReference>
<dbReference type="InterPro" id="IPR000483">
    <property type="entry name" value="Cys-rich_flank_reg_C"/>
</dbReference>
<dbReference type="GO" id="GO:0005615">
    <property type="term" value="C:extracellular space"/>
    <property type="evidence" value="ECO:0007669"/>
    <property type="project" value="TreeGrafter"/>
</dbReference>
<evidence type="ECO:0000256" key="4">
    <source>
        <dbReference type="ARBA" id="ARBA00022692"/>
    </source>
</evidence>
<dbReference type="InterPro" id="IPR032675">
    <property type="entry name" value="LRR_dom_sf"/>
</dbReference>
<dbReference type="PANTHER" id="PTHR45712">
    <property type="entry name" value="AGAP008170-PA"/>
    <property type="match status" value="1"/>
</dbReference>
<dbReference type="Pfam" id="PF13855">
    <property type="entry name" value="LRR_8"/>
    <property type="match status" value="2"/>
</dbReference>
<dbReference type="Proteomes" id="UP001153620">
    <property type="component" value="Chromosome 3"/>
</dbReference>
<dbReference type="InterPro" id="IPR050333">
    <property type="entry name" value="SLRP"/>
</dbReference>
<reference evidence="12" key="2">
    <citation type="submission" date="2022-10" db="EMBL/GenBank/DDBJ databases">
        <authorList>
            <consortium name="ENA_rothamsted_submissions"/>
            <consortium name="culmorum"/>
            <person name="King R."/>
        </authorList>
    </citation>
    <scope>NUCLEOTIDE SEQUENCE</scope>
</reference>
<dbReference type="AlphaFoldDB" id="A0A9N9S2X6"/>
<keyword evidence="6" id="KW-0677">Repeat</keyword>
<dbReference type="FunFam" id="3.80.10.10:FF:001438">
    <property type="entry name" value="Uncharacterized protein"/>
    <property type="match status" value="1"/>
</dbReference>
<proteinExistence type="predicted"/>
<dbReference type="PANTHER" id="PTHR45712:SF22">
    <property type="entry name" value="INSULIN-LIKE GROWTH FACTOR-BINDING PROTEIN COMPLEX ACID LABILE SUBUNIT"/>
    <property type="match status" value="1"/>
</dbReference>
<accession>A0A9N9S2X6</accession>
<evidence type="ECO:0000256" key="7">
    <source>
        <dbReference type="ARBA" id="ARBA00022989"/>
    </source>
</evidence>
<dbReference type="PROSITE" id="PS51450">
    <property type="entry name" value="LRR"/>
    <property type="match status" value="4"/>
</dbReference>
<evidence type="ECO:0000256" key="5">
    <source>
        <dbReference type="ARBA" id="ARBA00022729"/>
    </source>
</evidence>
<evidence type="ECO:0000256" key="6">
    <source>
        <dbReference type="ARBA" id="ARBA00022737"/>
    </source>
</evidence>
<comment type="subcellular location">
    <subcellularLocation>
        <location evidence="1">Cell membrane</location>
    </subcellularLocation>
</comment>
<evidence type="ECO:0000313" key="13">
    <source>
        <dbReference type="Proteomes" id="UP001153620"/>
    </source>
</evidence>
<feature type="domain" description="LRRCT" evidence="11">
    <location>
        <begin position="376"/>
        <end position="425"/>
    </location>
</feature>
<keyword evidence="8 9" id="KW-0472">Membrane</keyword>
<dbReference type="PROSITE" id="PS51257">
    <property type="entry name" value="PROKAR_LIPOPROTEIN"/>
    <property type="match status" value="1"/>
</dbReference>
<dbReference type="SMART" id="SM00082">
    <property type="entry name" value="LRRCT"/>
    <property type="match status" value="1"/>
</dbReference>
<dbReference type="SUPFAM" id="SSF52058">
    <property type="entry name" value="L domain-like"/>
    <property type="match status" value="1"/>
</dbReference>
<dbReference type="Pfam" id="PF13306">
    <property type="entry name" value="LRR_5"/>
    <property type="match status" value="1"/>
</dbReference>
<evidence type="ECO:0000259" key="11">
    <source>
        <dbReference type="SMART" id="SM00082"/>
    </source>
</evidence>
<name>A0A9N9S2X6_9DIPT</name>
<evidence type="ECO:0000313" key="12">
    <source>
        <dbReference type="EMBL" id="CAG9807877.1"/>
    </source>
</evidence>
<gene>
    <name evidence="12" type="ORF">CHIRRI_LOCUS10723</name>
</gene>
<organism evidence="12 13">
    <name type="scientific">Chironomus riparius</name>
    <dbReference type="NCBI Taxonomy" id="315576"/>
    <lineage>
        <taxon>Eukaryota</taxon>
        <taxon>Metazoa</taxon>
        <taxon>Ecdysozoa</taxon>
        <taxon>Arthropoda</taxon>
        <taxon>Hexapoda</taxon>
        <taxon>Insecta</taxon>
        <taxon>Pterygota</taxon>
        <taxon>Neoptera</taxon>
        <taxon>Endopterygota</taxon>
        <taxon>Diptera</taxon>
        <taxon>Nematocera</taxon>
        <taxon>Chironomoidea</taxon>
        <taxon>Chironomidae</taxon>
        <taxon>Chironominae</taxon>
        <taxon>Chironomus</taxon>
    </lineage>
</organism>
<evidence type="ECO:0000256" key="10">
    <source>
        <dbReference type="SAM" id="SignalP"/>
    </source>
</evidence>
<dbReference type="SMART" id="SM00365">
    <property type="entry name" value="LRR_SD22"/>
    <property type="match status" value="3"/>
</dbReference>
<dbReference type="EMBL" id="OU895879">
    <property type="protein sequence ID" value="CAG9807877.1"/>
    <property type="molecule type" value="Genomic_DNA"/>
</dbReference>
<keyword evidence="2" id="KW-1003">Cell membrane</keyword>
<keyword evidence="5 10" id="KW-0732">Signal</keyword>
<dbReference type="GO" id="GO:0005886">
    <property type="term" value="C:plasma membrane"/>
    <property type="evidence" value="ECO:0007669"/>
    <property type="project" value="UniProtKB-SubCell"/>
</dbReference>
<dbReference type="InterPro" id="IPR001611">
    <property type="entry name" value="Leu-rich_rpt"/>
</dbReference>
<dbReference type="Gene3D" id="3.80.10.10">
    <property type="entry name" value="Ribonuclease Inhibitor"/>
    <property type="match status" value="2"/>
</dbReference>
<feature type="signal peptide" evidence="10">
    <location>
        <begin position="1"/>
        <end position="20"/>
    </location>
</feature>
<evidence type="ECO:0000256" key="9">
    <source>
        <dbReference type="SAM" id="Phobius"/>
    </source>
</evidence>
<evidence type="ECO:0000256" key="1">
    <source>
        <dbReference type="ARBA" id="ARBA00004236"/>
    </source>
</evidence>
<keyword evidence="13" id="KW-1185">Reference proteome</keyword>